<keyword evidence="6 10" id="KW-1133">Transmembrane helix</keyword>
<evidence type="ECO:0000259" key="14">
    <source>
        <dbReference type="PROSITE" id="PS51846"/>
    </source>
</evidence>
<dbReference type="PANTHER" id="PTHR43099:SF6">
    <property type="entry name" value="UPF0053 PROTEIN RV1842C"/>
    <property type="match status" value="1"/>
</dbReference>
<dbReference type="InterPro" id="IPR016169">
    <property type="entry name" value="FAD-bd_PCMH_sub2"/>
</dbReference>
<feature type="compositionally biased region" description="Basic and acidic residues" evidence="11">
    <location>
        <begin position="444"/>
        <end position="454"/>
    </location>
</feature>
<feature type="region of interest" description="Disordered" evidence="11">
    <location>
        <begin position="444"/>
        <end position="469"/>
    </location>
</feature>
<dbReference type="InterPro" id="IPR036318">
    <property type="entry name" value="FAD-bd_PCMH-like_sf"/>
</dbReference>
<keyword evidence="7 9" id="KW-0129">CBS domain</keyword>
<gene>
    <name evidence="15" type="ORF">CDES_05815</name>
</gene>
<evidence type="ECO:0000256" key="3">
    <source>
        <dbReference type="ARBA" id="ARBA00022475"/>
    </source>
</evidence>
<evidence type="ECO:0000256" key="2">
    <source>
        <dbReference type="ARBA" id="ARBA00006337"/>
    </source>
</evidence>
<accession>A0A0M3Q9H2</accession>
<sequence>MIIGAIIVLNGFFVAQEFAYMSVDRNELRVLADQGDKRAQRALKVTQRTSFMLSGAQLGITVTGLMVGFIAEPLVGNALGVLLGGVGIPPALSISVGTVLALAISTIVQMIFGELFPKNYTIAAPLKSSLALASPTTWYLKIVGWLVRFFDVSSNTLLKLLRIQPVEDVDSSATTEDLPHIVASSRDSGDLADSTSLSLDRLLDFPTHDVGHAMIPRSRADAVRPDTTIAEARSLMAEAHTRYPVVDDEHVPVGVIHLLDVLGTDVPDDAPVTDLMREPVVVPEFMALPDVVVELQEREEKLACVIDEYGGFIGIVTLEDLAEEILGDVNDEHDEEFSEEITATSDDEWLIDGDTHLDEVERAIRYELPEGDFETIAGLLFDHANALVEEGEVFDIELESEPEDFIENDVIPQRILRITVIEVERNVPSRLALKLVEVTPIQDTKDTNDTKDTVDSVGTVSTVDTEEAR</sequence>
<protein>
    <submittedName>
        <fullName evidence="15">Uncharacterized protein</fullName>
    </submittedName>
</protein>
<evidence type="ECO:0000256" key="12">
    <source>
        <dbReference type="SAM" id="Phobius"/>
    </source>
</evidence>
<evidence type="ECO:0000256" key="5">
    <source>
        <dbReference type="ARBA" id="ARBA00022737"/>
    </source>
</evidence>
<dbReference type="Proteomes" id="UP000068067">
    <property type="component" value="Chromosome"/>
</dbReference>
<comment type="similarity">
    <text evidence="2">Belongs to the UPF0053 family.</text>
</comment>
<keyword evidence="3" id="KW-1003">Cell membrane</keyword>
<reference evidence="15 16" key="1">
    <citation type="submission" date="2014-08" db="EMBL/GenBank/DDBJ databases">
        <title>Complete genome sequence of Corynebacterium deserti GIMN1.010 (=DSM 45689), isolated from desert sand in western China.</title>
        <authorList>
            <person name="Ruckert C."/>
            <person name="Albersmeier A."/>
            <person name="Kalinowski J."/>
        </authorList>
    </citation>
    <scope>NUCLEOTIDE SEQUENCE [LARGE SCALE GENOMIC DNA]</scope>
    <source>
        <strain evidence="15 16">GIMN1.010</strain>
    </source>
</reference>
<evidence type="ECO:0000256" key="1">
    <source>
        <dbReference type="ARBA" id="ARBA00004651"/>
    </source>
</evidence>
<dbReference type="PATRIC" id="fig|931089.4.peg.1181"/>
<proteinExistence type="inferred from homology"/>
<feature type="transmembrane region" description="Helical" evidence="12">
    <location>
        <begin position="91"/>
        <end position="112"/>
    </location>
</feature>
<dbReference type="SMART" id="SM01091">
    <property type="entry name" value="CorC_HlyC"/>
    <property type="match status" value="1"/>
</dbReference>
<dbReference type="InterPro" id="IPR044751">
    <property type="entry name" value="Ion_transp-like_CBS"/>
</dbReference>
<dbReference type="Gene3D" id="3.30.465.10">
    <property type="match status" value="1"/>
</dbReference>
<dbReference type="SUPFAM" id="SSF54631">
    <property type="entry name" value="CBS-domain pair"/>
    <property type="match status" value="1"/>
</dbReference>
<dbReference type="Gene3D" id="3.10.580.10">
    <property type="entry name" value="CBS-domain"/>
    <property type="match status" value="1"/>
</dbReference>
<dbReference type="AlphaFoldDB" id="A0A0M3Q9H2"/>
<evidence type="ECO:0000256" key="11">
    <source>
        <dbReference type="SAM" id="MobiDB-lite"/>
    </source>
</evidence>
<keyword evidence="5" id="KW-0677">Repeat</keyword>
<keyword evidence="4 10" id="KW-0812">Transmembrane</keyword>
<dbReference type="GO" id="GO:0050660">
    <property type="term" value="F:flavin adenine dinucleotide binding"/>
    <property type="evidence" value="ECO:0007669"/>
    <property type="project" value="InterPro"/>
</dbReference>
<evidence type="ECO:0000259" key="13">
    <source>
        <dbReference type="PROSITE" id="PS51371"/>
    </source>
</evidence>
<evidence type="ECO:0000256" key="9">
    <source>
        <dbReference type="PROSITE-ProRule" id="PRU00703"/>
    </source>
</evidence>
<feature type="transmembrane region" description="Helical" evidence="12">
    <location>
        <begin position="51"/>
        <end position="71"/>
    </location>
</feature>
<dbReference type="Pfam" id="PF00571">
    <property type="entry name" value="CBS"/>
    <property type="match status" value="2"/>
</dbReference>
<evidence type="ECO:0000256" key="7">
    <source>
        <dbReference type="ARBA" id="ARBA00023122"/>
    </source>
</evidence>
<feature type="domain" description="CBS" evidence="13">
    <location>
        <begin position="275"/>
        <end position="335"/>
    </location>
</feature>
<evidence type="ECO:0000256" key="8">
    <source>
        <dbReference type="ARBA" id="ARBA00023136"/>
    </source>
</evidence>
<keyword evidence="8 10" id="KW-0472">Membrane</keyword>
<dbReference type="GO" id="GO:0005886">
    <property type="term" value="C:plasma membrane"/>
    <property type="evidence" value="ECO:0007669"/>
    <property type="project" value="UniProtKB-SubCell"/>
</dbReference>
<keyword evidence="16" id="KW-1185">Reference proteome</keyword>
<feature type="domain" description="CBS" evidence="13">
    <location>
        <begin position="214"/>
        <end position="272"/>
    </location>
</feature>
<dbReference type="KEGG" id="cdx:CDES_05815"/>
<feature type="domain" description="CNNM transmembrane" evidence="14">
    <location>
        <begin position="1"/>
        <end position="195"/>
    </location>
</feature>
<evidence type="ECO:0000256" key="10">
    <source>
        <dbReference type="PROSITE-ProRule" id="PRU01193"/>
    </source>
</evidence>
<evidence type="ECO:0000256" key="6">
    <source>
        <dbReference type="ARBA" id="ARBA00022989"/>
    </source>
</evidence>
<dbReference type="PANTHER" id="PTHR43099">
    <property type="entry name" value="UPF0053 PROTEIN YRKA"/>
    <property type="match status" value="1"/>
</dbReference>
<dbReference type="InterPro" id="IPR000644">
    <property type="entry name" value="CBS_dom"/>
</dbReference>
<evidence type="ECO:0000313" key="16">
    <source>
        <dbReference type="Proteomes" id="UP000068067"/>
    </source>
</evidence>
<comment type="subcellular location">
    <subcellularLocation>
        <location evidence="1">Cell membrane</location>
        <topology evidence="1">Multi-pass membrane protein</topology>
    </subcellularLocation>
</comment>
<evidence type="ECO:0000313" key="15">
    <source>
        <dbReference type="EMBL" id="ALC05593.1"/>
    </source>
</evidence>
<dbReference type="PROSITE" id="PS51846">
    <property type="entry name" value="CNNM"/>
    <property type="match status" value="1"/>
</dbReference>
<dbReference type="InterPro" id="IPR046342">
    <property type="entry name" value="CBS_dom_sf"/>
</dbReference>
<organism evidence="15 16">
    <name type="scientific">Corynebacterium deserti GIMN1.010</name>
    <dbReference type="NCBI Taxonomy" id="931089"/>
    <lineage>
        <taxon>Bacteria</taxon>
        <taxon>Bacillati</taxon>
        <taxon>Actinomycetota</taxon>
        <taxon>Actinomycetes</taxon>
        <taxon>Mycobacteriales</taxon>
        <taxon>Corynebacteriaceae</taxon>
        <taxon>Corynebacterium</taxon>
    </lineage>
</organism>
<evidence type="ECO:0000256" key="4">
    <source>
        <dbReference type="ARBA" id="ARBA00022692"/>
    </source>
</evidence>
<dbReference type="EMBL" id="CP009220">
    <property type="protein sequence ID" value="ALC05593.1"/>
    <property type="molecule type" value="Genomic_DNA"/>
</dbReference>
<dbReference type="InterPro" id="IPR005170">
    <property type="entry name" value="Transptr-assoc_dom"/>
</dbReference>
<name>A0A0M3Q9H2_9CORY</name>
<dbReference type="Pfam" id="PF01595">
    <property type="entry name" value="CNNM"/>
    <property type="match status" value="1"/>
</dbReference>
<dbReference type="InterPro" id="IPR051676">
    <property type="entry name" value="UPF0053_domain"/>
</dbReference>
<dbReference type="Pfam" id="PF03471">
    <property type="entry name" value="CorC_HlyC"/>
    <property type="match status" value="1"/>
</dbReference>
<dbReference type="SUPFAM" id="SSF56176">
    <property type="entry name" value="FAD-binding/transporter-associated domain-like"/>
    <property type="match status" value="1"/>
</dbReference>
<dbReference type="STRING" id="931089.CDES_05815"/>
<dbReference type="PROSITE" id="PS51371">
    <property type="entry name" value="CBS"/>
    <property type="match status" value="2"/>
</dbReference>
<dbReference type="CDD" id="cd04590">
    <property type="entry name" value="CBS_pair_CorC_HlyC_assoc"/>
    <property type="match status" value="1"/>
</dbReference>
<dbReference type="InterPro" id="IPR002550">
    <property type="entry name" value="CNNM"/>
</dbReference>